<keyword evidence="2" id="KW-0175">Coiled coil</keyword>
<evidence type="ECO:0000259" key="3">
    <source>
        <dbReference type="PROSITE" id="PS50110"/>
    </source>
</evidence>
<keyword evidence="1" id="KW-0597">Phosphoprotein</keyword>
<feature type="coiled-coil region" evidence="2">
    <location>
        <begin position="122"/>
        <end position="149"/>
    </location>
</feature>
<accession>A0ABU1NDB2</accession>
<protein>
    <submittedName>
        <fullName evidence="5">Class 3 adenylate cyclase/CheY-like chemotaxis protein</fullName>
    </submittedName>
</protein>
<dbReference type="SUPFAM" id="SSF55073">
    <property type="entry name" value="Nucleotide cyclase"/>
    <property type="match status" value="1"/>
</dbReference>
<keyword evidence="6" id="KW-1185">Reference proteome</keyword>
<dbReference type="Proteomes" id="UP001184230">
    <property type="component" value="Unassembled WGS sequence"/>
</dbReference>
<dbReference type="CDD" id="cd17538">
    <property type="entry name" value="REC_D1_PleD-like"/>
    <property type="match status" value="1"/>
</dbReference>
<sequence>MTATILVVDDTPLNVKLFADLLGARGYRTVSASSGAEALQKLAAEAPDLVLLDVMMPGMSGYEVCSAIRADPAHAMLPVVLVTALDPAQERAKGLEAGADDFLSKPVAQAELLARVKSLLRIKQLYDEVQRQKNELAEWNRTLAQRVQEGVQQLERVGRLRRFFSPQLAEAIVDGGTVDPLKSHRCEITVVFLDLRGFTAFTETADPEEVMAVLADYHAAVGRRILEFEGTLERFTGDGIMVFFNDPTPVHDPAPRAARMALAMQGDVALLAERWRKRGHALQMGIGIAQGFATLGGIGFPGRIDYAAIGTVTNLAARLCGEAAGGEILVSQRVWGLIDGMVEAEPAGALVLKGFARPVPAFRLRGGLRSMDSAERALPR</sequence>
<dbReference type="SMART" id="SM00448">
    <property type="entry name" value="REC"/>
    <property type="match status" value="1"/>
</dbReference>
<comment type="caution">
    <text evidence="5">The sequence shown here is derived from an EMBL/GenBank/DDBJ whole genome shotgun (WGS) entry which is preliminary data.</text>
</comment>
<dbReference type="PANTHER" id="PTHR43081">
    <property type="entry name" value="ADENYLATE CYCLASE, TERMINAL-DIFFERENTIATION SPECIFIC-RELATED"/>
    <property type="match status" value="1"/>
</dbReference>
<name>A0ABU1NDB2_9BURK</name>
<feature type="domain" description="Response regulatory" evidence="3">
    <location>
        <begin position="4"/>
        <end position="120"/>
    </location>
</feature>
<evidence type="ECO:0000259" key="4">
    <source>
        <dbReference type="PROSITE" id="PS50125"/>
    </source>
</evidence>
<dbReference type="InterPro" id="IPR001789">
    <property type="entry name" value="Sig_transdc_resp-reg_receiver"/>
</dbReference>
<dbReference type="Pfam" id="PF00072">
    <property type="entry name" value="Response_reg"/>
    <property type="match status" value="1"/>
</dbReference>
<dbReference type="InterPro" id="IPR001054">
    <property type="entry name" value="A/G_cyclase"/>
</dbReference>
<reference evidence="5 6" key="1">
    <citation type="submission" date="2023-07" db="EMBL/GenBank/DDBJ databases">
        <title>Sorghum-associated microbial communities from plants grown in Nebraska, USA.</title>
        <authorList>
            <person name="Schachtman D."/>
        </authorList>
    </citation>
    <scope>NUCLEOTIDE SEQUENCE [LARGE SCALE GENOMIC DNA]</scope>
    <source>
        <strain evidence="5 6">DS1781</strain>
    </source>
</reference>
<evidence type="ECO:0000313" key="5">
    <source>
        <dbReference type="EMBL" id="MDR6536450.1"/>
    </source>
</evidence>
<evidence type="ECO:0000313" key="6">
    <source>
        <dbReference type="Proteomes" id="UP001184230"/>
    </source>
</evidence>
<proteinExistence type="predicted"/>
<feature type="domain" description="Guanylate cyclase" evidence="4">
    <location>
        <begin position="189"/>
        <end position="320"/>
    </location>
</feature>
<dbReference type="RefSeq" id="WP_309901472.1">
    <property type="nucleotide sequence ID" value="NZ_JAVDRF010000004.1"/>
</dbReference>
<evidence type="ECO:0000256" key="2">
    <source>
        <dbReference type="SAM" id="Coils"/>
    </source>
</evidence>
<dbReference type="CDD" id="cd07302">
    <property type="entry name" value="CHD"/>
    <property type="match status" value="1"/>
</dbReference>
<dbReference type="InterPro" id="IPR011006">
    <property type="entry name" value="CheY-like_superfamily"/>
</dbReference>
<feature type="modified residue" description="4-aspartylphosphate" evidence="1">
    <location>
        <position position="53"/>
    </location>
</feature>
<evidence type="ECO:0000256" key="1">
    <source>
        <dbReference type="PROSITE-ProRule" id="PRU00169"/>
    </source>
</evidence>
<dbReference type="Pfam" id="PF00211">
    <property type="entry name" value="Guanylate_cyc"/>
    <property type="match status" value="1"/>
</dbReference>
<dbReference type="PROSITE" id="PS50110">
    <property type="entry name" value="RESPONSE_REGULATORY"/>
    <property type="match status" value="1"/>
</dbReference>
<organism evidence="5 6">
    <name type="scientific">Variovorax soli</name>
    <dbReference type="NCBI Taxonomy" id="376815"/>
    <lineage>
        <taxon>Bacteria</taxon>
        <taxon>Pseudomonadati</taxon>
        <taxon>Pseudomonadota</taxon>
        <taxon>Betaproteobacteria</taxon>
        <taxon>Burkholderiales</taxon>
        <taxon>Comamonadaceae</taxon>
        <taxon>Variovorax</taxon>
    </lineage>
</organism>
<dbReference type="InterPro" id="IPR029787">
    <property type="entry name" value="Nucleotide_cyclase"/>
</dbReference>
<dbReference type="SUPFAM" id="SSF52172">
    <property type="entry name" value="CheY-like"/>
    <property type="match status" value="1"/>
</dbReference>
<dbReference type="Gene3D" id="3.40.50.2300">
    <property type="match status" value="1"/>
</dbReference>
<dbReference type="PROSITE" id="PS50125">
    <property type="entry name" value="GUANYLATE_CYCLASE_2"/>
    <property type="match status" value="1"/>
</dbReference>
<dbReference type="Gene3D" id="3.30.70.1230">
    <property type="entry name" value="Nucleotide cyclase"/>
    <property type="match status" value="1"/>
</dbReference>
<dbReference type="SMART" id="SM00044">
    <property type="entry name" value="CYCc"/>
    <property type="match status" value="1"/>
</dbReference>
<dbReference type="PANTHER" id="PTHR43081:SF20">
    <property type="entry name" value="TWO-COMPONENT RESPONSE REGULATOR"/>
    <property type="match status" value="1"/>
</dbReference>
<dbReference type="InterPro" id="IPR050697">
    <property type="entry name" value="Adenylyl/Guanylyl_Cyclase_3/4"/>
</dbReference>
<gene>
    <name evidence="5" type="ORF">J2739_002223</name>
</gene>
<dbReference type="EMBL" id="JAVDRF010000004">
    <property type="protein sequence ID" value="MDR6536450.1"/>
    <property type="molecule type" value="Genomic_DNA"/>
</dbReference>